<dbReference type="InterPro" id="IPR008030">
    <property type="entry name" value="NmrA-like"/>
</dbReference>
<dbReference type="SUPFAM" id="SSF51735">
    <property type="entry name" value="NAD(P)-binding Rossmann-fold domains"/>
    <property type="match status" value="1"/>
</dbReference>
<evidence type="ECO:0000256" key="4">
    <source>
        <dbReference type="ARBA" id="ARBA00023002"/>
    </source>
</evidence>
<evidence type="ECO:0000256" key="3">
    <source>
        <dbReference type="ARBA" id="ARBA00022589"/>
    </source>
</evidence>
<dbReference type="OMA" id="LMCERFL"/>
<evidence type="ECO:0000256" key="1">
    <source>
        <dbReference type="ARBA" id="ARBA00005107"/>
    </source>
</evidence>
<dbReference type="AlphaFoldDB" id="A0A0D2NYW4"/>
<evidence type="ECO:0000313" key="7">
    <source>
        <dbReference type="Proteomes" id="UP000054270"/>
    </source>
</evidence>
<keyword evidence="4" id="KW-0560">Oxidoreductase</keyword>
<keyword evidence="3" id="KW-0017">Alkaloid metabolism</keyword>
<evidence type="ECO:0000259" key="5">
    <source>
        <dbReference type="Pfam" id="PF05368"/>
    </source>
</evidence>
<accession>A0A0D2NYW4</accession>
<dbReference type="Pfam" id="PF05368">
    <property type="entry name" value="NmrA"/>
    <property type="match status" value="1"/>
</dbReference>
<dbReference type="PANTHER" id="PTHR43162">
    <property type="match status" value="1"/>
</dbReference>
<dbReference type="Gene3D" id="3.90.25.10">
    <property type="entry name" value="UDP-galactose 4-epimerase, domain 1"/>
    <property type="match status" value="1"/>
</dbReference>
<protein>
    <recommendedName>
        <fullName evidence="5">NmrA-like domain-containing protein</fullName>
    </recommendedName>
</protein>
<dbReference type="STRING" id="945553.A0A0D2NYW4"/>
<gene>
    <name evidence="6" type="ORF">HYPSUDRAFT_201042</name>
</gene>
<comment type="similarity">
    <text evidence="2">Belongs to the fgaFS/easG family.</text>
</comment>
<evidence type="ECO:0000313" key="6">
    <source>
        <dbReference type="EMBL" id="KJA23919.1"/>
    </source>
</evidence>
<proteinExistence type="inferred from homology"/>
<dbReference type="Proteomes" id="UP000054270">
    <property type="component" value="Unassembled WGS sequence"/>
</dbReference>
<evidence type="ECO:0000256" key="2">
    <source>
        <dbReference type="ARBA" id="ARBA00005372"/>
    </source>
</evidence>
<dbReference type="GO" id="GO:0035835">
    <property type="term" value="P:indole alkaloid biosynthetic process"/>
    <property type="evidence" value="ECO:0007669"/>
    <property type="project" value="UniProtKB-UniPathway"/>
</dbReference>
<dbReference type="PANTHER" id="PTHR43162:SF1">
    <property type="entry name" value="PRESTALK A DIFFERENTIATION PROTEIN A"/>
    <property type="match status" value="1"/>
</dbReference>
<dbReference type="InterPro" id="IPR051604">
    <property type="entry name" value="Ergot_Alk_Oxidoreductase"/>
</dbReference>
<dbReference type="NCBIfam" id="TIGR03649">
    <property type="entry name" value="ergot_EASG"/>
    <property type="match status" value="1"/>
</dbReference>
<dbReference type="OrthoDB" id="419598at2759"/>
<sequence length="283" mass="31325">MTILITGGTGKTGTALARRLQRENIPVLLASRSGKAVESFKTVTFDWTDAATFGNPFQAASDIKGVYILTPSAALGIVDHVKTFISLARSRGVKRFVLLSASMIEAGQSELGQIHQCLIDSGVEYAVLRPTWFQQNFGVTYLTSIRDQNSTFSATEDGRIPFVSTEDIAEAAYQGLTAEPSLNKDLLIVGPELFSHDEAAKLFSTILGREITHKRLTIEELKNIYLNFAIRGEHAGRLAEADSFIANHSEEDIFNSSADKKFVGKHTLEEYIRHNRERWISTK</sequence>
<dbReference type="UniPathway" id="UPA00327"/>
<comment type="pathway">
    <text evidence="1">Alkaloid biosynthesis; ergot alkaloid biosynthesis.</text>
</comment>
<dbReference type="GO" id="GO:0016491">
    <property type="term" value="F:oxidoreductase activity"/>
    <property type="evidence" value="ECO:0007669"/>
    <property type="project" value="UniProtKB-KW"/>
</dbReference>
<organism evidence="6 7">
    <name type="scientific">Hypholoma sublateritium (strain FD-334 SS-4)</name>
    <dbReference type="NCBI Taxonomy" id="945553"/>
    <lineage>
        <taxon>Eukaryota</taxon>
        <taxon>Fungi</taxon>
        <taxon>Dikarya</taxon>
        <taxon>Basidiomycota</taxon>
        <taxon>Agaricomycotina</taxon>
        <taxon>Agaricomycetes</taxon>
        <taxon>Agaricomycetidae</taxon>
        <taxon>Agaricales</taxon>
        <taxon>Agaricineae</taxon>
        <taxon>Strophariaceae</taxon>
        <taxon>Hypholoma</taxon>
    </lineage>
</organism>
<name>A0A0D2NYW4_HYPSF</name>
<dbReference type="EMBL" id="KN817540">
    <property type="protein sequence ID" value="KJA23919.1"/>
    <property type="molecule type" value="Genomic_DNA"/>
</dbReference>
<dbReference type="InterPro" id="IPR036291">
    <property type="entry name" value="NAD(P)-bd_dom_sf"/>
</dbReference>
<reference evidence="7" key="1">
    <citation type="submission" date="2014-04" db="EMBL/GenBank/DDBJ databases">
        <title>Evolutionary Origins and Diversification of the Mycorrhizal Mutualists.</title>
        <authorList>
            <consortium name="DOE Joint Genome Institute"/>
            <consortium name="Mycorrhizal Genomics Consortium"/>
            <person name="Kohler A."/>
            <person name="Kuo A."/>
            <person name="Nagy L.G."/>
            <person name="Floudas D."/>
            <person name="Copeland A."/>
            <person name="Barry K.W."/>
            <person name="Cichocki N."/>
            <person name="Veneault-Fourrey C."/>
            <person name="LaButti K."/>
            <person name="Lindquist E.A."/>
            <person name="Lipzen A."/>
            <person name="Lundell T."/>
            <person name="Morin E."/>
            <person name="Murat C."/>
            <person name="Riley R."/>
            <person name="Ohm R."/>
            <person name="Sun H."/>
            <person name="Tunlid A."/>
            <person name="Henrissat B."/>
            <person name="Grigoriev I.V."/>
            <person name="Hibbett D.S."/>
            <person name="Martin F."/>
        </authorList>
    </citation>
    <scope>NUCLEOTIDE SEQUENCE [LARGE SCALE GENOMIC DNA]</scope>
    <source>
        <strain evidence="7">FD-334 SS-4</strain>
    </source>
</reference>
<dbReference type="Gene3D" id="3.40.50.720">
    <property type="entry name" value="NAD(P)-binding Rossmann-like Domain"/>
    <property type="match status" value="1"/>
</dbReference>
<feature type="domain" description="NmrA-like" evidence="5">
    <location>
        <begin position="2"/>
        <end position="272"/>
    </location>
</feature>
<dbReference type="InterPro" id="IPR019901">
    <property type="entry name" value="Ergot_alkaloid_biosynthesis"/>
</dbReference>
<keyword evidence="7" id="KW-1185">Reference proteome</keyword>